<dbReference type="PANTHER" id="PTHR34847">
    <property type="entry name" value="NODULATION PROTEIN U"/>
    <property type="match status" value="1"/>
</dbReference>
<dbReference type="PANTHER" id="PTHR34847:SF1">
    <property type="entry name" value="NODULATION PROTEIN U"/>
    <property type="match status" value="1"/>
</dbReference>
<dbReference type="AlphaFoldDB" id="A0A381W5D7"/>
<protein>
    <recommendedName>
        <fullName evidence="5">Carbamoyltransferase domain-containing protein</fullName>
    </recommendedName>
</protein>
<accession>A0A381W5D7</accession>
<dbReference type="InterPro" id="IPR051338">
    <property type="entry name" value="NodU/CmcH_Carbamoyltrnsfr"/>
</dbReference>
<feature type="non-terminal residue" evidence="4">
    <location>
        <position position="1"/>
    </location>
</feature>
<reference evidence="4" key="1">
    <citation type="submission" date="2018-05" db="EMBL/GenBank/DDBJ databases">
        <authorList>
            <person name="Lanie J.A."/>
            <person name="Ng W.-L."/>
            <person name="Kazmierczak K.M."/>
            <person name="Andrzejewski T.M."/>
            <person name="Davidsen T.M."/>
            <person name="Wayne K.J."/>
            <person name="Tettelin H."/>
            <person name="Glass J.I."/>
            <person name="Rusch D."/>
            <person name="Podicherti R."/>
            <person name="Tsui H.-C.T."/>
            <person name="Winkler M.E."/>
        </authorList>
    </citation>
    <scope>NUCLEOTIDE SEQUENCE</scope>
</reference>
<feature type="domain" description="Carbamoyltransferase C-terminal" evidence="3">
    <location>
        <begin position="343"/>
        <end position="513"/>
    </location>
</feature>
<dbReference type="EMBL" id="UINC01010616">
    <property type="protein sequence ID" value="SVA47157.1"/>
    <property type="molecule type" value="Genomic_DNA"/>
</dbReference>
<feature type="domain" description="Carbamoyltransferase" evidence="2">
    <location>
        <begin position="2"/>
        <end position="288"/>
    </location>
</feature>
<evidence type="ECO:0000256" key="1">
    <source>
        <dbReference type="ARBA" id="ARBA00006129"/>
    </source>
</evidence>
<dbReference type="InterPro" id="IPR031730">
    <property type="entry name" value="Carbam_trans_C"/>
</dbReference>
<dbReference type="InterPro" id="IPR038152">
    <property type="entry name" value="Carbam_trans_C_sf"/>
</dbReference>
<dbReference type="Gene3D" id="3.30.420.40">
    <property type="match status" value="1"/>
</dbReference>
<dbReference type="InterPro" id="IPR003696">
    <property type="entry name" value="Carbtransf_dom"/>
</dbReference>
<dbReference type="Pfam" id="PF02543">
    <property type="entry name" value="Carbam_trans_N"/>
    <property type="match status" value="1"/>
</dbReference>
<sequence>VVFYEKPLKKFFRILNSSIEHFPKSRKFFISQMSRWLSEKLWTKSNIIKKINAKPKQIVFCQHHLSHASSIYYSTNLNEALIVVSDGVGEDQSFSIWKANKNIINLLYEIKYPKSLGLFYSTMTSFLGHRINSGENKVMSMSAFGSDKYNQKIKEIINVNKKNIFEQNFKYFNYQHSIDRSYSDDLINLLGNPRFPEQAFIDEKNQLINEDAERFADISFGTQKITEEIIKNKVNFAYKLNPSKNLCLSGGVFLNCVANYFALNNSKFDNIYINNCSSDAGGAVGAALWAWKNLIDSNSDNIKQDIYTGPEYNSDEIKDILIDLKINYTEYTNHQDLINSTVKDLINNNIIAWFQGKMEFGPRALGNRSILAQPNSKELSKKINSIIKKRESYQPFAASILIEECNKFFVMDKKFDYSYKFMNVVSECREEVYNDIQGVIHVDKTCRVQTVSKDDNFLFYDLINNYFKKTNLPLLLNTSFNLKGEPIVDNPIKAISTFLRSKCDVLYIGNFKIVNDS</sequence>
<evidence type="ECO:0000313" key="4">
    <source>
        <dbReference type="EMBL" id="SVA47157.1"/>
    </source>
</evidence>
<proteinExistence type="inferred from homology"/>
<dbReference type="Gene3D" id="3.90.870.20">
    <property type="entry name" value="Carbamoyltransferase, C-terminal domain"/>
    <property type="match status" value="1"/>
</dbReference>
<dbReference type="Pfam" id="PF16861">
    <property type="entry name" value="Carbam_trans_C"/>
    <property type="match status" value="1"/>
</dbReference>
<dbReference type="GO" id="GO:0003824">
    <property type="term" value="F:catalytic activity"/>
    <property type="evidence" value="ECO:0007669"/>
    <property type="project" value="InterPro"/>
</dbReference>
<evidence type="ECO:0000259" key="2">
    <source>
        <dbReference type="Pfam" id="PF02543"/>
    </source>
</evidence>
<dbReference type="InterPro" id="IPR043129">
    <property type="entry name" value="ATPase_NBD"/>
</dbReference>
<evidence type="ECO:0008006" key="5">
    <source>
        <dbReference type="Google" id="ProtNLM"/>
    </source>
</evidence>
<name>A0A381W5D7_9ZZZZ</name>
<evidence type="ECO:0000259" key="3">
    <source>
        <dbReference type="Pfam" id="PF16861"/>
    </source>
</evidence>
<organism evidence="4">
    <name type="scientific">marine metagenome</name>
    <dbReference type="NCBI Taxonomy" id="408172"/>
    <lineage>
        <taxon>unclassified sequences</taxon>
        <taxon>metagenomes</taxon>
        <taxon>ecological metagenomes</taxon>
    </lineage>
</organism>
<dbReference type="SUPFAM" id="SSF53067">
    <property type="entry name" value="Actin-like ATPase domain"/>
    <property type="match status" value="1"/>
</dbReference>
<gene>
    <name evidence="4" type="ORF">METZ01_LOCUS100011</name>
</gene>
<comment type="similarity">
    <text evidence="1">Belongs to the NodU/CmcH family.</text>
</comment>